<feature type="binding site" evidence="8">
    <location>
        <position position="88"/>
    </location>
    <ligand>
        <name>NADP(+)</name>
        <dbReference type="ChEBI" id="CHEBI:58349"/>
    </ligand>
</feature>
<dbReference type="NCBIfam" id="TIGR00507">
    <property type="entry name" value="aroE"/>
    <property type="match status" value="1"/>
</dbReference>
<comment type="catalytic activity">
    <reaction evidence="7 8">
        <text>shikimate + NADP(+) = 3-dehydroshikimate + NADPH + H(+)</text>
        <dbReference type="Rhea" id="RHEA:17737"/>
        <dbReference type="ChEBI" id="CHEBI:15378"/>
        <dbReference type="ChEBI" id="CHEBI:16630"/>
        <dbReference type="ChEBI" id="CHEBI:36208"/>
        <dbReference type="ChEBI" id="CHEBI:57783"/>
        <dbReference type="ChEBI" id="CHEBI:58349"/>
        <dbReference type="EC" id="1.1.1.25"/>
    </reaction>
</comment>
<dbReference type="EC" id="1.1.1.25" evidence="2 8"/>
<dbReference type="GO" id="GO:0019632">
    <property type="term" value="P:shikimate metabolic process"/>
    <property type="evidence" value="ECO:0007669"/>
    <property type="project" value="InterPro"/>
</dbReference>
<feature type="domain" description="Quinate/shikimate 5-dehydrogenase/glutamyl-tRNA reductase" evidence="9">
    <location>
        <begin position="127"/>
        <end position="209"/>
    </location>
</feature>
<evidence type="ECO:0000259" key="10">
    <source>
        <dbReference type="Pfam" id="PF08501"/>
    </source>
</evidence>
<evidence type="ECO:0000256" key="3">
    <source>
        <dbReference type="ARBA" id="ARBA00022605"/>
    </source>
</evidence>
<dbReference type="UniPathway" id="UPA00053">
    <property type="reaction ID" value="UER00087"/>
</dbReference>
<comment type="pathway">
    <text evidence="1 8">Metabolic intermediate biosynthesis; chorismate biosynthesis; chorismate from D-erythrose 4-phosphate and phosphoenolpyruvate: step 4/7.</text>
</comment>
<dbReference type="Pfam" id="PF18317">
    <property type="entry name" value="SDH_C"/>
    <property type="match status" value="1"/>
</dbReference>
<dbReference type="InterPro" id="IPR022893">
    <property type="entry name" value="Shikimate_DH_fam"/>
</dbReference>
<evidence type="ECO:0000256" key="6">
    <source>
        <dbReference type="ARBA" id="ARBA00023141"/>
    </source>
</evidence>
<keyword evidence="6 8" id="KW-0057">Aromatic amino acid biosynthesis</keyword>
<evidence type="ECO:0000313" key="13">
    <source>
        <dbReference type="Proteomes" id="UP000294813"/>
    </source>
</evidence>
<dbReference type="InterPro" id="IPR013708">
    <property type="entry name" value="Shikimate_DH-bd_N"/>
</dbReference>
<keyword evidence="4 8" id="KW-0521">NADP</keyword>
<evidence type="ECO:0000259" key="9">
    <source>
        <dbReference type="Pfam" id="PF01488"/>
    </source>
</evidence>
<comment type="subunit">
    <text evidence="8">Homodimer.</text>
</comment>
<evidence type="ECO:0000256" key="1">
    <source>
        <dbReference type="ARBA" id="ARBA00004871"/>
    </source>
</evidence>
<feature type="binding site" evidence="8">
    <location>
        <position position="97"/>
    </location>
    <ligand>
        <name>shikimate</name>
        <dbReference type="ChEBI" id="CHEBI:36208"/>
    </ligand>
</feature>
<name>A0A4R2RSA7_9FIRM</name>
<keyword evidence="3 8" id="KW-0028">Amino-acid biosynthesis</keyword>
<dbReference type="GO" id="GO:0009073">
    <property type="term" value="P:aromatic amino acid family biosynthetic process"/>
    <property type="evidence" value="ECO:0007669"/>
    <property type="project" value="UniProtKB-KW"/>
</dbReference>
<comment type="function">
    <text evidence="8">Involved in the biosynthesis of the chorismate, which leads to the biosynthesis of aromatic amino acids. Catalyzes the reversible NADPH linked reduction of 3-dehydroshikimate (DHSA) to yield shikimate (SA).</text>
</comment>
<dbReference type="GO" id="GO:0050661">
    <property type="term" value="F:NADP binding"/>
    <property type="evidence" value="ECO:0007669"/>
    <property type="project" value="InterPro"/>
</dbReference>
<feature type="binding site" evidence="8">
    <location>
        <position position="113"/>
    </location>
    <ligand>
        <name>shikimate</name>
        <dbReference type="ChEBI" id="CHEBI:36208"/>
    </ligand>
</feature>
<feature type="binding site" evidence="8">
    <location>
        <position position="72"/>
    </location>
    <ligand>
        <name>shikimate</name>
        <dbReference type="ChEBI" id="CHEBI:36208"/>
    </ligand>
</feature>
<feature type="active site" description="Proton acceptor" evidence="8">
    <location>
        <position position="76"/>
    </location>
</feature>
<dbReference type="CDD" id="cd01065">
    <property type="entry name" value="NAD_bind_Shikimate_DH"/>
    <property type="match status" value="1"/>
</dbReference>
<feature type="binding site" evidence="8">
    <location>
        <position position="268"/>
    </location>
    <ligand>
        <name>shikimate</name>
        <dbReference type="ChEBI" id="CHEBI:36208"/>
    </ligand>
</feature>
<feature type="binding site" evidence="8">
    <location>
        <begin position="25"/>
        <end position="27"/>
    </location>
    <ligand>
        <name>shikimate</name>
        <dbReference type="ChEBI" id="CHEBI:36208"/>
    </ligand>
</feature>
<dbReference type="RefSeq" id="WP_131918389.1">
    <property type="nucleotide sequence ID" value="NZ_JAOQNU010000005.1"/>
</dbReference>
<gene>
    <name evidence="8" type="primary">aroE</name>
    <name evidence="12" type="ORF">EDD73_10537</name>
</gene>
<feature type="binding site" evidence="8">
    <location>
        <position position="238"/>
    </location>
    <ligand>
        <name>NADP(+)</name>
        <dbReference type="ChEBI" id="CHEBI:58349"/>
    </ligand>
</feature>
<feature type="domain" description="Shikimate dehydrogenase substrate binding N-terminal" evidence="10">
    <location>
        <begin position="17"/>
        <end position="99"/>
    </location>
</feature>
<dbReference type="SUPFAM" id="SSF51735">
    <property type="entry name" value="NAD(P)-binding Rossmann-fold domains"/>
    <property type="match status" value="1"/>
</dbReference>
<dbReference type="GO" id="GO:0009423">
    <property type="term" value="P:chorismate biosynthetic process"/>
    <property type="evidence" value="ECO:0007669"/>
    <property type="project" value="UniProtKB-UniRule"/>
</dbReference>
<keyword evidence="13" id="KW-1185">Reference proteome</keyword>
<feature type="domain" description="SDH C-terminal" evidence="11">
    <location>
        <begin position="261"/>
        <end position="290"/>
    </location>
</feature>
<dbReference type="EMBL" id="SLXT01000005">
    <property type="protein sequence ID" value="TCP67142.1"/>
    <property type="molecule type" value="Genomic_DNA"/>
</dbReference>
<dbReference type="Proteomes" id="UP000294813">
    <property type="component" value="Unassembled WGS sequence"/>
</dbReference>
<comment type="caution">
    <text evidence="8">Lacks conserved residue(s) required for the propagation of feature annotation.</text>
</comment>
<dbReference type="SUPFAM" id="SSF53223">
    <property type="entry name" value="Aminoacid dehydrogenase-like, N-terminal domain"/>
    <property type="match status" value="1"/>
</dbReference>
<dbReference type="InterPro" id="IPR011342">
    <property type="entry name" value="Shikimate_DH"/>
</dbReference>
<dbReference type="PANTHER" id="PTHR21089:SF1">
    <property type="entry name" value="BIFUNCTIONAL 3-DEHYDROQUINATE DEHYDRATASE_SHIKIMATE DEHYDROGENASE, CHLOROPLASTIC"/>
    <property type="match status" value="1"/>
</dbReference>
<dbReference type="InterPro" id="IPR046346">
    <property type="entry name" value="Aminoacid_DH-like_N_sf"/>
</dbReference>
<dbReference type="GO" id="GO:0004764">
    <property type="term" value="F:shikimate 3-dehydrogenase (NADP+) activity"/>
    <property type="evidence" value="ECO:0007669"/>
    <property type="project" value="UniProtKB-UniRule"/>
</dbReference>
<accession>A0A4R2RSA7</accession>
<reference evidence="12 13" key="1">
    <citation type="submission" date="2019-03" db="EMBL/GenBank/DDBJ databases">
        <title>Genomic Encyclopedia of Type Strains, Phase IV (KMG-IV): sequencing the most valuable type-strain genomes for metagenomic binning, comparative biology and taxonomic classification.</title>
        <authorList>
            <person name="Goeker M."/>
        </authorList>
    </citation>
    <scope>NUCLEOTIDE SEQUENCE [LARGE SCALE GENOMIC DNA]</scope>
    <source>
        <strain evidence="12 13">DSM 11170</strain>
    </source>
</reference>
<dbReference type="InterPro" id="IPR036291">
    <property type="entry name" value="NAD(P)-bd_dom_sf"/>
</dbReference>
<sequence>MIKSGSAIDGHTAWVALLGNPVGHSFSPAMHNAAFQAAGLNWAYGAYRVEADRLGEAVRGLAALGFRGANVTVPHKRAVLDVLDQIDERAARIGAVNTIVFDEAGRATGYNTDSDGFIRGLQADGIDVAGRSILLLGAGGGARAVAFALIDEGVRQLTIVNRSREAAEGLMAELQAACTDKLDMQVINWDPAALRAAAAEAAIVINATSLGMSTQGLQTPYPIDPALWLCPGLFVADLVYQPRETVLLAAGRAMGCRGQNGLAMLLYQGVAAWERWTGCPAPVDVMQRALPF</sequence>
<dbReference type="Pfam" id="PF01488">
    <property type="entry name" value="Shikimate_DH"/>
    <property type="match status" value="1"/>
</dbReference>
<dbReference type="Gene3D" id="3.40.50.10860">
    <property type="entry name" value="Leucine Dehydrogenase, chain A, domain 1"/>
    <property type="match status" value="1"/>
</dbReference>
<evidence type="ECO:0000256" key="5">
    <source>
        <dbReference type="ARBA" id="ARBA00023002"/>
    </source>
</evidence>
<comment type="similarity">
    <text evidence="8">Belongs to the shikimate dehydrogenase family.</text>
</comment>
<dbReference type="InterPro" id="IPR006151">
    <property type="entry name" value="Shikm_DH/Glu-tRNA_Rdtase"/>
</dbReference>
<evidence type="ECO:0000259" key="11">
    <source>
        <dbReference type="Pfam" id="PF18317"/>
    </source>
</evidence>
<dbReference type="HAMAP" id="MF_00222">
    <property type="entry name" value="Shikimate_DH_AroE"/>
    <property type="match status" value="1"/>
</dbReference>
<dbReference type="Gene3D" id="3.40.50.720">
    <property type="entry name" value="NAD(P)-binding Rossmann-like Domain"/>
    <property type="match status" value="1"/>
</dbReference>
<dbReference type="Pfam" id="PF08501">
    <property type="entry name" value="Shikimate_dh_N"/>
    <property type="match status" value="1"/>
</dbReference>
<comment type="caution">
    <text evidence="12">The sequence shown here is derived from an EMBL/GenBank/DDBJ whole genome shotgun (WGS) entry which is preliminary data.</text>
</comment>
<evidence type="ECO:0000256" key="2">
    <source>
        <dbReference type="ARBA" id="ARBA00012962"/>
    </source>
</evidence>
<feature type="binding site" evidence="8">
    <location>
        <position position="240"/>
    </location>
    <ligand>
        <name>shikimate</name>
        <dbReference type="ChEBI" id="CHEBI:36208"/>
    </ligand>
</feature>
<evidence type="ECO:0000256" key="7">
    <source>
        <dbReference type="ARBA" id="ARBA00049442"/>
    </source>
</evidence>
<feature type="binding site" evidence="8">
    <location>
        <position position="261"/>
    </location>
    <ligand>
        <name>NADP(+)</name>
        <dbReference type="ChEBI" id="CHEBI:58349"/>
    </ligand>
</feature>
<evidence type="ECO:0000256" key="8">
    <source>
        <dbReference type="HAMAP-Rule" id="MF_00222"/>
    </source>
</evidence>
<protein>
    <recommendedName>
        <fullName evidence="2 8">Shikimate dehydrogenase (NADP(+))</fullName>
        <shortName evidence="8">SDH</shortName>
        <ecNumber evidence="2 8">1.1.1.25</ecNumber>
    </recommendedName>
</protein>
<keyword evidence="5 8" id="KW-0560">Oxidoreductase</keyword>
<dbReference type="OrthoDB" id="9792692at2"/>
<dbReference type="InterPro" id="IPR041121">
    <property type="entry name" value="SDH_C"/>
</dbReference>
<organism evidence="12 13">
    <name type="scientific">Heliophilum fasciatum</name>
    <dbReference type="NCBI Taxonomy" id="35700"/>
    <lineage>
        <taxon>Bacteria</taxon>
        <taxon>Bacillati</taxon>
        <taxon>Bacillota</taxon>
        <taxon>Clostridia</taxon>
        <taxon>Eubacteriales</taxon>
        <taxon>Heliobacteriaceae</taxon>
        <taxon>Heliophilum</taxon>
    </lineage>
</organism>
<dbReference type="PANTHER" id="PTHR21089">
    <property type="entry name" value="SHIKIMATE DEHYDROGENASE"/>
    <property type="match status" value="1"/>
</dbReference>
<evidence type="ECO:0000256" key="4">
    <source>
        <dbReference type="ARBA" id="ARBA00022857"/>
    </source>
</evidence>
<proteinExistence type="inferred from homology"/>
<dbReference type="GO" id="GO:0008652">
    <property type="term" value="P:amino acid biosynthetic process"/>
    <property type="evidence" value="ECO:0007669"/>
    <property type="project" value="UniProtKB-KW"/>
</dbReference>
<evidence type="ECO:0000313" key="12">
    <source>
        <dbReference type="EMBL" id="TCP67142.1"/>
    </source>
</evidence>
<dbReference type="AlphaFoldDB" id="A0A4R2RSA7"/>